<comment type="caution">
    <text evidence="2">The sequence shown here is derived from an EMBL/GenBank/DDBJ whole genome shotgun (WGS) entry which is preliminary data.</text>
</comment>
<feature type="transmembrane region" description="Helical" evidence="1">
    <location>
        <begin position="71"/>
        <end position="97"/>
    </location>
</feature>
<gene>
    <name evidence="2" type="primary">YHL044W</name>
    <name evidence="2" type="ORF">SKUD_196202</name>
</gene>
<dbReference type="EMBL" id="AACI03000322">
    <property type="protein sequence ID" value="EJT44602.1"/>
    <property type="molecule type" value="Genomic_DNA"/>
</dbReference>
<organism evidence="2 3">
    <name type="scientific">Saccharomyces kudriavzevii (strain ATCC MYA-4449 / AS 2.2408 / CBS 8840 / NBRC 1802 / NCYC 2889)</name>
    <name type="common">Yeast</name>
    <dbReference type="NCBI Taxonomy" id="226230"/>
    <lineage>
        <taxon>Eukaryota</taxon>
        <taxon>Fungi</taxon>
        <taxon>Dikarya</taxon>
        <taxon>Ascomycota</taxon>
        <taxon>Saccharomycotina</taxon>
        <taxon>Saccharomycetes</taxon>
        <taxon>Saccharomycetales</taxon>
        <taxon>Saccharomycetaceae</taxon>
        <taxon>Saccharomyces</taxon>
    </lineage>
</organism>
<keyword evidence="3" id="KW-1185">Reference proteome</keyword>
<dbReference type="InterPro" id="IPR001142">
    <property type="entry name" value="DUP/COS"/>
</dbReference>
<keyword evidence="1" id="KW-1133">Transmembrane helix</keyword>
<dbReference type="Proteomes" id="UP000002753">
    <property type="component" value="Unassembled WGS sequence"/>
</dbReference>
<keyword evidence="1" id="KW-0472">Membrane</keyword>
<name>J6EP35_SACK1</name>
<evidence type="ECO:0000313" key="2">
    <source>
        <dbReference type="EMBL" id="EJT44602.1"/>
    </source>
</evidence>
<evidence type="ECO:0000313" key="3">
    <source>
        <dbReference type="Proteomes" id="UP000002753"/>
    </source>
</evidence>
<dbReference type="Pfam" id="PF00674">
    <property type="entry name" value="DUP"/>
    <property type="match status" value="1"/>
</dbReference>
<accession>J6EP35</accession>
<keyword evidence="1" id="KW-0812">Transmembrane</keyword>
<dbReference type="AlphaFoldDB" id="J6EP35"/>
<dbReference type="HOGENOM" id="CLU_081384_1_0_1"/>
<protein>
    <submittedName>
        <fullName evidence="2">YHL044W-like protein</fullName>
    </submittedName>
</protein>
<proteinExistence type="predicted"/>
<reference evidence="2 3" key="1">
    <citation type="journal article" date="2003" name="Science">
        <title>Finding functional features in Saccharomyces genomes by phylogenetic footprinting.</title>
        <authorList>
            <person name="Cliften P.F."/>
            <person name="Sudarsanam P."/>
            <person name="Desikan A."/>
            <person name="Fulton L."/>
            <person name="Fulton B."/>
            <person name="Majors J."/>
            <person name="Waterston R."/>
            <person name="Cohen B.A."/>
            <person name="Johnston M."/>
        </authorList>
    </citation>
    <scope>NUCLEOTIDE SEQUENCE [LARGE SCALE GENOMIC DNA]</scope>
    <source>
        <strain evidence="3">ATCC MYA-4449 / AS 2.2408 / CBS 8840 / NBRC 1802 / NCYC 2889</strain>
    </source>
</reference>
<sequence>MSSELLMDDSKAGAKTTEELSKVETIVLPRDKTNKFVHFFKQNIRVFYLILLHIIVITIFGYVGFHTESYLVSFLGIFLMILGFLLLFYYVPLFYYISLPEHRLSCLSHSCKMKLLAEVITHKPNVNMLTWGPIAYNMNQYVFDQGICPNKSFFYDGKSCYQVFRELAILPCGSGNSNKNSADAGQETGSNSATTNTDGNYSSSNFELQSYIAKALAVYKESVDKYWADEFPEATV</sequence>
<feature type="transmembrane region" description="Helical" evidence="1">
    <location>
        <begin position="46"/>
        <end position="65"/>
    </location>
</feature>
<evidence type="ECO:0000256" key="1">
    <source>
        <dbReference type="SAM" id="Phobius"/>
    </source>
</evidence>
<reference evidence="3" key="2">
    <citation type="journal article" date="2011" name="G3 (Bethesda)">
        <title>The awesome power of yeast evolutionary genetics: New genome sequences and strain resources for the Saccharomyces sensu stricto genus.</title>
        <authorList>
            <person name="Scannell D.R."/>
            <person name="Zill O.A."/>
            <person name="Rokas A."/>
            <person name="Payen C."/>
            <person name="Dunham M.J."/>
            <person name="Eisen M.B."/>
            <person name="Rine J."/>
            <person name="Johnston M."/>
            <person name="Hittinger C.T."/>
        </authorList>
    </citation>
    <scope>GENOME REANNOTATION</scope>
    <source>
        <strain evidence="3">ATCC MYA-4449 / AS 2.2408 / CBS 8840 / NBRC 1802 / NCYC 2889</strain>
    </source>
</reference>